<keyword evidence="2 5" id="KW-0238">DNA-binding</keyword>
<dbReference type="PANTHER" id="PTHR33175:SF3">
    <property type="entry name" value="DNA-BINDING PROTEIN HU-BETA"/>
    <property type="match status" value="1"/>
</dbReference>
<feature type="compositionally biased region" description="Basic residues" evidence="4">
    <location>
        <begin position="190"/>
        <end position="200"/>
    </location>
</feature>
<evidence type="ECO:0000313" key="6">
    <source>
        <dbReference type="Proteomes" id="UP000248783"/>
    </source>
</evidence>
<comment type="caution">
    <text evidence="5">The sequence shown here is derived from an EMBL/GenBank/DDBJ whole genome shotgun (WGS) entry which is preliminary data.</text>
</comment>
<dbReference type="Proteomes" id="UP000248783">
    <property type="component" value="Unassembled WGS sequence"/>
</dbReference>
<dbReference type="PRINTS" id="PR01727">
    <property type="entry name" value="DNABINDINGHU"/>
</dbReference>
<dbReference type="GO" id="GO:0005829">
    <property type="term" value="C:cytosol"/>
    <property type="evidence" value="ECO:0007669"/>
    <property type="project" value="TreeGrafter"/>
</dbReference>
<organism evidence="5 6">
    <name type="scientific">Xylanimonas oleitrophica</name>
    <dbReference type="NCBI Taxonomy" id="2607479"/>
    <lineage>
        <taxon>Bacteria</taxon>
        <taxon>Bacillati</taxon>
        <taxon>Actinomycetota</taxon>
        <taxon>Actinomycetes</taxon>
        <taxon>Micrococcales</taxon>
        <taxon>Promicromonosporaceae</taxon>
        <taxon>Xylanimonas</taxon>
    </lineage>
</organism>
<feature type="region of interest" description="Disordered" evidence="4">
    <location>
        <begin position="138"/>
        <end position="208"/>
    </location>
</feature>
<dbReference type="Pfam" id="PF00216">
    <property type="entry name" value="Bac_DNA_binding"/>
    <property type="match status" value="1"/>
</dbReference>
<name>A0A2W5Y5K0_9MICO</name>
<protein>
    <submittedName>
        <fullName evidence="5">HU family DNA-binding protein</fullName>
    </submittedName>
</protein>
<proteinExistence type="inferred from homology"/>
<dbReference type="InterPro" id="IPR010992">
    <property type="entry name" value="IHF-like_DNA-bd_dom_sf"/>
</dbReference>
<dbReference type="CDD" id="cd13831">
    <property type="entry name" value="HU"/>
    <property type="match status" value="1"/>
</dbReference>
<dbReference type="PROSITE" id="PS00045">
    <property type="entry name" value="HISTONE_LIKE"/>
    <property type="match status" value="1"/>
</dbReference>
<dbReference type="SMART" id="SM00411">
    <property type="entry name" value="BHL"/>
    <property type="match status" value="1"/>
</dbReference>
<evidence type="ECO:0000256" key="3">
    <source>
        <dbReference type="RuleBase" id="RU003939"/>
    </source>
</evidence>
<keyword evidence="6" id="KW-1185">Reference proteome</keyword>
<evidence type="ECO:0000313" key="5">
    <source>
        <dbReference type="EMBL" id="PZR53344.1"/>
    </source>
</evidence>
<dbReference type="GO" id="GO:0003677">
    <property type="term" value="F:DNA binding"/>
    <property type="evidence" value="ECO:0007669"/>
    <property type="project" value="UniProtKB-KW"/>
</dbReference>
<evidence type="ECO:0000256" key="4">
    <source>
        <dbReference type="SAM" id="MobiDB-lite"/>
    </source>
</evidence>
<dbReference type="InterPro" id="IPR000119">
    <property type="entry name" value="Hist_DNA-bd"/>
</dbReference>
<accession>A0A2W5Y5K0</accession>
<evidence type="ECO:0000256" key="2">
    <source>
        <dbReference type="ARBA" id="ARBA00023125"/>
    </source>
</evidence>
<gene>
    <name evidence="5" type="ORF">DNL40_07420</name>
</gene>
<sequence length="208" mass="21573">MRSRRHRSRPLVAWGKGHRAGTVPARTEVAVNKSELVESVAAKTGVSTAEARRHVEAVLHTIVASVAAGERVALTGFGSFESATRPGRTARNPRTGAAVDVPAGTVPRFRAGAAFRASVAAGDAPEVPAVVQRTASVRRRGRVDAADGTTAPEADGTVDGGARERQDGVSVKTLKKDVEKAARKAGVSKGKAKKTAKKVAAKVSDRKG</sequence>
<dbReference type="GO" id="GO:0030527">
    <property type="term" value="F:structural constituent of chromatin"/>
    <property type="evidence" value="ECO:0007669"/>
    <property type="project" value="InterPro"/>
</dbReference>
<dbReference type="GO" id="GO:0030261">
    <property type="term" value="P:chromosome condensation"/>
    <property type="evidence" value="ECO:0007669"/>
    <property type="project" value="UniProtKB-KW"/>
</dbReference>
<dbReference type="AlphaFoldDB" id="A0A2W5Y5K0"/>
<dbReference type="Gene3D" id="4.10.520.10">
    <property type="entry name" value="IHF-like DNA-binding proteins"/>
    <property type="match status" value="1"/>
</dbReference>
<dbReference type="SUPFAM" id="SSF47729">
    <property type="entry name" value="IHF-like DNA-binding proteins"/>
    <property type="match status" value="1"/>
</dbReference>
<reference evidence="5 6" key="1">
    <citation type="submission" date="2018-06" db="EMBL/GenBank/DDBJ databases">
        <title>Whole genome sequencing of a novel hydrocarbon degrading bacterial strain, PW21 isolated from oil contaminated produced water sample.</title>
        <authorList>
            <person name="Nagkirti P."/>
            <person name="Shaikh A."/>
            <person name="Gowdaman V."/>
            <person name="Engineer A.E."/>
            <person name="Dagar S."/>
            <person name="Dhakephalkar P.K."/>
        </authorList>
    </citation>
    <scope>NUCLEOTIDE SEQUENCE [LARGE SCALE GENOMIC DNA]</scope>
    <source>
        <strain evidence="5 6">PW21</strain>
    </source>
</reference>
<dbReference type="PANTHER" id="PTHR33175">
    <property type="entry name" value="DNA-BINDING PROTEIN HU"/>
    <property type="match status" value="1"/>
</dbReference>
<dbReference type="InterPro" id="IPR020816">
    <property type="entry name" value="Histone-like_DNA-bd_CS"/>
</dbReference>
<keyword evidence="1" id="KW-0226">DNA condensation</keyword>
<comment type="similarity">
    <text evidence="3">Belongs to the bacterial histone-like protein family.</text>
</comment>
<evidence type="ECO:0000256" key="1">
    <source>
        <dbReference type="ARBA" id="ARBA00023067"/>
    </source>
</evidence>
<dbReference type="EMBL" id="QKWH01000004">
    <property type="protein sequence ID" value="PZR53344.1"/>
    <property type="molecule type" value="Genomic_DNA"/>
</dbReference>